<evidence type="ECO:0000256" key="1">
    <source>
        <dbReference type="ARBA" id="ARBA00022714"/>
    </source>
</evidence>
<gene>
    <name evidence="6" type="ORF">EG339_12030</name>
</gene>
<dbReference type="Proteomes" id="UP000271193">
    <property type="component" value="Chromosome"/>
</dbReference>
<proteinExistence type="predicted"/>
<dbReference type="SUPFAM" id="SSF50022">
    <property type="entry name" value="ISP domain"/>
    <property type="match status" value="1"/>
</dbReference>
<dbReference type="InterPro" id="IPR036922">
    <property type="entry name" value="Rieske_2Fe-2S_sf"/>
</dbReference>
<evidence type="ECO:0000313" key="6">
    <source>
        <dbReference type="EMBL" id="AZB25252.1"/>
    </source>
</evidence>
<dbReference type="AlphaFoldDB" id="A0A3G6T7G9"/>
<sequence>MFKIIIKVDRLEFIKKCGFACLGITALPIVLSGCISNKIVAGTIEEDYIILPLVDFVEAKYPDKKRSYVIIQNDILKYPICVFRFSETQYEALWMQCSHQGSQLQVFGDKLQCPAHGSEFTNKGHVQNGPADRALRKFPLYIESDFLKISLKKPV</sequence>
<dbReference type="PROSITE" id="PS51296">
    <property type="entry name" value="RIESKE"/>
    <property type="match status" value="1"/>
</dbReference>
<dbReference type="EMBL" id="CP033932">
    <property type="protein sequence ID" value="AZB25252.1"/>
    <property type="molecule type" value="Genomic_DNA"/>
</dbReference>
<name>A0A3G6T7G9_9FLAO</name>
<keyword evidence="4" id="KW-0411">Iron-sulfur</keyword>
<dbReference type="InterPro" id="IPR017941">
    <property type="entry name" value="Rieske_2Fe-2S"/>
</dbReference>
<keyword evidence="7" id="KW-1185">Reference proteome</keyword>
<dbReference type="KEGG" id="cben:EG339_12030"/>
<dbReference type="Gene3D" id="2.102.10.10">
    <property type="entry name" value="Rieske [2Fe-2S] iron-sulphur domain"/>
    <property type="match status" value="1"/>
</dbReference>
<evidence type="ECO:0000259" key="5">
    <source>
        <dbReference type="PROSITE" id="PS51296"/>
    </source>
</evidence>
<dbReference type="Pfam" id="PF00355">
    <property type="entry name" value="Rieske"/>
    <property type="match status" value="1"/>
</dbReference>
<organism evidence="6 7">
    <name type="scientific">Chryseobacterium bernardetii</name>
    <dbReference type="NCBI Taxonomy" id="1241978"/>
    <lineage>
        <taxon>Bacteria</taxon>
        <taxon>Pseudomonadati</taxon>
        <taxon>Bacteroidota</taxon>
        <taxon>Flavobacteriia</taxon>
        <taxon>Flavobacteriales</taxon>
        <taxon>Weeksellaceae</taxon>
        <taxon>Chryseobacterium group</taxon>
        <taxon>Chryseobacterium</taxon>
    </lineage>
</organism>
<keyword evidence="3" id="KW-0408">Iron</keyword>
<reference evidence="7" key="1">
    <citation type="submission" date="2018-11" db="EMBL/GenBank/DDBJ databases">
        <title>Proposal to divide the Flavobacteriaceae and reorganize its genera based on Amino Acid Identity values calculated from whole genome sequences.</title>
        <authorList>
            <person name="Nicholson A.C."/>
            <person name="Gulvik C.A."/>
            <person name="Whitney A.M."/>
            <person name="Humrighouse B.W."/>
            <person name="Bell M."/>
            <person name="Holmes B."/>
            <person name="Steigerwalt A.G."/>
            <person name="Villarma A."/>
            <person name="Sheth M."/>
            <person name="Batra D."/>
            <person name="Pryor J."/>
            <person name="Bernardet J.-F."/>
            <person name="Hugo C."/>
            <person name="Kampfer P."/>
            <person name="Newman J."/>
            <person name="McQuiston J.R."/>
        </authorList>
    </citation>
    <scope>NUCLEOTIDE SEQUENCE [LARGE SCALE GENOMIC DNA]</scope>
    <source>
        <strain evidence="7">G0229</strain>
    </source>
</reference>
<evidence type="ECO:0000256" key="3">
    <source>
        <dbReference type="ARBA" id="ARBA00023004"/>
    </source>
</evidence>
<protein>
    <submittedName>
        <fullName evidence="6">Rieske (2Fe-2S) protein</fullName>
    </submittedName>
</protein>
<keyword evidence="2" id="KW-0479">Metal-binding</keyword>
<feature type="domain" description="Rieske" evidence="5">
    <location>
        <begin position="67"/>
        <end position="149"/>
    </location>
</feature>
<dbReference type="CDD" id="cd03467">
    <property type="entry name" value="Rieske"/>
    <property type="match status" value="1"/>
</dbReference>
<evidence type="ECO:0000256" key="4">
    <source>
        <dbReference type="ARBA" id="ARBA00023014"/>
    </source>
</evidence>
<keyword evidence="1" id="KW-0001">2Fe-2S</keyword>
<dbReference type="GO" id="GO:0051537">
    <property type="term" value="F:2 iron, 2 sulfur cluster binding"/>
    <property type="evidence" value="ECO:0007669"/>
    <property type="project" value="UniProtKB-KW"/>
</dbReference>
<dbReference type="GO" id="GO:0046872">
    <property type="term" value="F:metal ion binding"/>
    <property type="evidence" value="ECO:0007669"/>
    <property type="project" value="UniProtKB-KW"/>
</dbReference>
<dbReference type="PROSITE" id="PS51257">
    <property type="entry name" value="PROKAR_LIPOPROTEIN"/>
    <property type="match status" value="1"/>
</dbReference>
<evidence type="ECO:0000313" key="7">
    <source>
        <dbReference type="Proteomes" id="UP000271193"/>
    </source>
</evidence>
<accession>A0A3G6T7G9</accession>
<evidence type="ECO:0000256" key="2">
    <source>
        <dbReference type="ARBA" id="ARBA00022723"/>
    </source>
</evidence>